<proteinExistence type="predicted"/>
<gene>
    <name evidence="1" type="ORF">L9F63_019474</name>
</gene>
<feature type="non-terminal residue" evidence="1">
    <location>
        <position position="102"/>
    </location>
</feature>
<reference evidence="1" key="1">
    <citation type="journal article" date="2023" name="IScience">
        <title>Live-bearing cockroach genome reveals convergent evolutionary mechanisms linked to viviparity in insects and beyond.</title>
        <authorList>
            <person name="Fouks B."/>
            <person name="Harrison M.C."/>
            <person name="Mikhailova A.A."/>
            <person name="Marchal E."/>
            <person name="English S."/>
            <person name="Carruthers M."/>
            <person name="Jennings E.C."/>
            <person name="Chiamaka E.L."/>
            <person name="Frigard R.A."/>
            <person name="Pippel M."/>
            <person name="Attardo G.M."/>
            <person name="Benoit J.B."/>
            <person name="Bornberg-Bauer E."/>
            <person name="Tobe S.S."/>
        </authorList>
    </citation>
    <scope>NUCLEOTIDE SEQUENCE</scope>
    <source>
        <strain evidence="1">Stay&amp;Tobe</strain>
    </source>
</reference>
<evidence type="ECO:0000313" key="2">
    <source>
        <dbReference type="Proteomes" id="UP001233999"/>
    </source>
</evidence>
<feature type="non-terminal residue" evidence="1">
    <location>
        <position position="1"/>
    </location>
</feature>
<reference evidence="1" key="2">
    <citation type="submission" date="2023-05" db="EMBL/GenBank/DDBJ databases">
        <authorList>
            <person name="Fouks B."/>
        </authorList>
    </citation>
    <scope>NUCLEOTIDE SEQUENCE</scope>
    <source>
        <strain evidence="1">Stay&amp;Tobe</strain>
        <tissue evidence="1">Testes</tissue>
    </source>
</reference>
<accession>A0AAD8EDW8</accession>
<keyword evidence="2" id="KW-1185">Reference proteome</keyword>
<dbReference type="Proteomes" id="UP001233999">
    <property type="component" value="Unassembled WGS sequence"/>
</dbReference>
<dbReference type="AlphaFoldDB" id="A0AAD8EDW8"/>
<sequence length="102" mass="11538">NHSNDNHLIRQCVNTQVLCMDRSENKVMQATRTFQFCSQKNSIGFSPSFNKNIYNEGHVCPGHALPYHYIVSTRILDLWLIVSSLQLKSPARITVSSGEVDS</sequence>
<protein>
    <submittedName>
        <fullName evidence="1">Uncharacterized protein</fullName>
    </submittedName>
</protein>
<dbReference type="EMBL" id="JASPKZ010006822">
    <property type="protein sequence ID" value="KAJ9586930.1"/>
    <property type="molecule type" value="Genomic_DNA"/>
</dbReference>
<comment type="caution">
    <text evidence="1">The sequence shown here is derived from an EMBL/GenBank/DDBJ whole genome shotgun (WGS) entry which is preliminary data.</text>
</comment>
<organism evidence="1 2">
    <name type="scientific">Diploptera punctata</name>
    <name type="common">Pacific beetle cockroach</name>
    <dbReference type="NCBI Taxonomy" id="6984"/>
    <lineage>
        <taxon>Eukaryota</taxon>
        <taxon>Metazoa</taxon>
        <taxon>Ecdysozoa</taxon>
        <taxon>Arthropoda</taxon>
        <taxon>Hexapoda</taxon>
        <taxon>Insecta</taxon>
        <taxon>Pterygota</taxon>
        <taxon>Neoptera</taxon>
        <taxon>Polyneoptera</taxon>
        <taxon>Dictyoptera</taxon>
        <taxon>Blattodea</taxon>
        <taxon>Blaberoidea</taxon>
        <taxon>Blaberidae</taxon>
        <taxon>Diplopterinae</taxon>
        <taxon>Diploptera</taxon>
    </lineage>
</organism>
<evidence type="ECO:0000313" key="1">
    <source>
        <dbReference type="EMBL" id="KAJ9586930.1"/>
    </source>
</evidence>
<name>A0AAD8EDW8_DIPPU</name>